<gene>
    <name evidence="8" type="ORF">AYR63_07415</name>
</gene>
<dbReference type="GO" id="GO:0030170">
    <property type="term" value="F:pyridoxal phosphate binding"/>
    <property type="evidence" value="ECO:0007669"/>
    <property type="project" value="InterPro"/>
</dbReference>
<dbReference type="Gene3D" id="3.90.1150.10">
    <property type="entry name" value="Aspartate Aminotransferase, domain 1"/>
    <property type="match status" value="1"/>
</dbReference>
<dbReference type="EC" id="2.6.1.-" evidence="6"/>
<dbReference type="SUPFAM" id="SSF53383">
    <property type="entry name" value="PLP-dependent transferases"/>
    <property type="match status" value="1"/>
</dbReference>
<dbReference type="PANTHER" id="PTHR46383">
    <property type="entry name" value="ASPARTATE AMINOTRANSFERASE"/>
    <property type="match status" value="1"/>
</dbReference>
<dbReference type="STRING" id="240427.AYR62_10785"/>
<reference evidence="8 9" key="1">
    <citation type="submission" date="2016-03" db="EMBL/GenBank/DDBJ databases">
        <title>Pediococcus and Lactobacillus from brewery environment - whole genome sequencing and assembly.</title>
        <authorList>
            <person name="Behr J."/>
            <person name="Geissler A.J."/>
            <person name="Vogel R.F."/>
        </authorList>
    </citation>
    <scope>NUCLEOTIDE SEQUENCE [LARGE SCALE GENOMIC DNA]</scope>
    <source>
        <strain evidence="8 9">TMW 1.1995</strain>
    </source>
</reference>
<comment type="cofactor">
    <cofactor evidence="1 6">
        <name>pyridoxal 5'-phosphate</name>
        <dbReference type="ChEBI" id="CHEBI:597326"/>
    </cofactor>
</comment>
<keyword evidence="4 6" id="KW-0808">Transferase</keyword>
<organism evidence="8 9">
    <name type="scientific">Secundilactobacillus paracollinoides</name>
    <dbReference type="NCBI Taxonomy" id="240427"/>
    <lineage>
        <taxon>Bacteria</taxon>
        <taxon>Bacillati</taxon>
        <taxon>Bacillota</taxon>
        <taxon>Bacilli</taxon>
        <taxon>Lactobacillales</taxon>
        <taxon>Lactobacillaceae</taxon>
        <taxon>Secundilactobacillus</taxon>
    </lineage>
</organism>
<dbReference type="CDD" id="cd00609">
    <property type="entry name" value="AAT_like"/>
    <property type="match status" value="1"/>
</dbReference>
<accession>A0A1B2IY61</accession>
<comment type="similarity">
    <text evidence="2 6">Belongs to the class-I pyridoxal-phosphate-dependent aminotransferase family.</text>
</comment>
<dbReference type="EMBL" id="CP014924">
    <property type="protein sequence ID" value="ANZ66977.1"/>
    <property type="molecule type" value="Genomic_DNA"/>
</dbReference>
<protein>
    <recommendedName>
        <fullName evidence="6">Aminotransferase</fullName>
        <ecNumber evidence="6">2.6.1.-</ecNumber>
    </recommendedName>
</protein>
<dbReference type="Proteomes" id="UP000093267">
    <property type="component" value="Chromosome"/>
</dbReference>
<evidence type="ECO:0000256" key="6">
    <source>
        <dbReference type="RuleBase" id="RU000481"/>
    </source>
</evidence>
<evidence type="ECO:0000256" key="3">
    <source>
        <dbReference type="ARBA" id="ARBA00022576"/>
    </source>
</evidence>
<dbReference type="InterPro" id="IPR015422">
    <property type="entry name" value="PyrdxlP-dep_Trfase_small"/>
</dbReference>
<name>A0A1B2IY61_9LACO</name>
<dbReference type="Pfam" id="PF00155">
    <property type="entry name" value="Aminotran_1_2"/>
    <property type="match status" value="1"/>
</dbReference>
<proteinExistence type="inferred from homology"/>
<evidence type="ECO:0000313" key="9">
    <source>
        <dbReference type="Proteomes" id="UP000093267"/>
    </source>
</evidence>
<dbReference type="GO" id="GO:0008483">
    <property type="term" value="F:transaminase activity"/>
    <property type="evidence" value="ECO:0007669"/>
    <property type="project" value="UniProtKB-KW"/>
</dbReference>
<dbReference type="InterPro" id="IPR015424">
    <property type="entry name" value="PyrdxlP-dep_Trfase"/>
</dbReference>
<keyword evidence="3 6" id="KW-0032">Aminotransferase</keyword>
<keyword evidence="9" id="KW-1185">Reference proteome</keyword>
<sequence>MHEISNLVKPRLNQIPSSLIRRVNQKYGAIKDIVKLTIGEPDFVTPDHIKLAAIQSILDNHSHYAPNRGTAGLLQAISDYLLRRYQLTYNPQSQLIVTNGATEAISTVINGMIGPNDVVLIPSPAFSLYETVTLQNGGVPVTIDTSQNDFKLTPAVLKSYLETYAGRVKLVVLNYPNNPTGVTLTSVELQALAAVLKTYDVAVLSDEVYSELSYSVDHVSIASLLPDQTLYINGVSKAYAMTGWRVGYLAGQTDVIGLLAKVHQANVATIGSLNMDAATEAFLNGDGDPRRMKAIYEERQRYLTHALIALGYQFVEPQGAFYVYVEVPATFTGSANDYTDLLAEKAKIATVPGEAFESGGSHYFRISYATSLDNLKLAVSRLTQFVNTQSVKQ</sequence>
<evidence type="ECO:0000256" key="4">
    <source>
        <dbReference type="ARBA" id="ARBA00022679"/>
    </source>
</evidence>
<evidence type="ECO:0000256" key="5">
    <source>
        <dbReference type="ARBA" id="ARBA00022898"/>
    </source>
</evidence>
<dbReference type="PANTHER" id="PTHR46383:SF4">
    <property type="entry name" value="AMINOTRANSFERASE"/>
    <property type="match status" value="1"/>
</dbReference>
<dbReference type="KEGG" id="lpd:AYR62_10785"/>
<dbReference type="AlphaFoldDB" id="A0A1B2IY61"/>
<dbReference type="Gene3D" id="3.40.640.10">
    <property type="entry name" value="Type I PLP-dependent aspartate aminotransferase-like (Major domain)"/>
    <property type="match status" value="1"/>
</dbReference>
<evidence type="ECO:0000313" key="8">
    <source>
        <dbReference type="EMBL" id="ANZ66977.1"/>
    </source>
</evidence>
<dbReference type="InterPro" id="IPR050596">
    <property type="entry name" value="AspAT/PAT-like"/>
</dbReference>
<evidence type="ECO:0000259" key="7">
    <source>
        <dbReference type="Pfam" id="PF00155"/>
    </source>
</evidence>
<evidence type="ECO:0000256" key="1">
    <source>
        <dbReference type="ARBA" id="ARBA00001933"/>
    </source>
</evidence>
<dbReference type="GO" id="GO:0006520">
    <property type="term" value="P:amino acid metabolic process"/>
    <property type="evidence" value="ECO:0007669"/>
    <property type="project" value="InterPro"/>
</dbReference>
<dbReference type="InterPro" id="IPR004839">
    <property type="entry name" value="Aminotransferase_I/II_large"/>
</dbReference>
<dbReference type="InterPro" id="IPR004838">
    <property type="entry name" value="NHTrfase_class1_PyrdxlP-BS"/>
</dbReference>
<evidence type="ECO:0000256" key="2">
    <source>
        <dbReference type="ARBA" id="ARBA00007441"/>
    </source>
</evidence>
<dbReference type="OrthoDB" id="9802328at2"/>
<keyword evidence="5" id="KW-0663">Pyridoxal phosphate</keyword>
<feature type="domain" description="Aminotransferase class I/classII large" evidence="7">
    <location>
        <begin position="31"/>
        <end position="382"/>
    </location>
</feature>
<dbReference type="PROSITE" id="PS00105">
    <property type="entry name" value="AA_TRANSFER_CLASS_1"/>
    <property type="match status" value="1"/>
</dbReference>
<dbReference type="RefSeq" id="WP_065902241.1">
    <property type="nucleotide sequence ID" value="NZ_CP014912.1"/>
</dbReference>
<dbReference type="InterPro" id="IPR015421">
    <property type="entry name" value="PyrdxlP-dep_Trfase_major"/>
</dbReference>